<protein>
    <submittedName>
        <fullName evidence="2">Uncharacterized protein</fullName>
    </submittedName>
</protein>
<evidence type="ECO:0000313" key="3">
    <source>
        <dbReference type="Proteomes" id="UP001189624"/>
    </source>
</evidence>
<dbReference type="Proteomes" id="UP001189624">
    <property type="component" value="Chromosome 3"/>
</dbReference>
<dbReference type="AlphaFoldDB" id="A0AA86SBX7"/>
<gene>
    <name evidence="2" type="ORF">AYBTSS11_LOCUS11010</name>
</gene>
<dbReference type="EMBL" id="OY731400">
    <property type="protein sequence ID" value="CAJ1942767.1"/>
    <property type="molecule type" value="Genomic_DNA"/>
</dbReference>
<proteinExistence type="predicted"/>
<feature type="region of interest" description="Disordered" evidence="1">
    <location>
        <begin position="39"/>
        <end position="58"/>
    </location>
</feature>
<organism evidence="2 3">
    <name type="scientific">Sphenostylis stenocarpa</name>
    <dbReference type="NCBI Taxonomy" id="92480"/>
    <lineage>
        <taxon>Eukaryota</taxon>
        <taxon>Viridiplantae</taxon>
        <taxon>Streptophyta</taxon>
        <taxon>Embryophyta</taxon>
        <taxon>Tracheophyta</taxon>
        <taxon>Spermatophyta</taxon>
        <taxon>Magnoliopsida</taxon>
        <taxon>eudicotyledons</taxon>
        <taxon>Gunneridae</taxon>
        <taxon>Pentapetalae</taxon>
        <taxon>rosids</taxon>
        <taxon>fabids</taxon>
        <taxon>Fabales</taxon>
        <taxon>Fabaceae</taxon>
        <taxon>Papilionoideae</taxon>
        <taxon>50 kb inversion clade</taxon>
        <taxon>NPAAA clade</taxon>
        <taxon>indigoferoid/millettioid clade</taxon>
        <taxon>Phaseoleae</taxon>
        <taxon>Sphenostylis</taxon>
    </lineage>
</organism>
<dbReference type="Gramene" id="rna-AYBTSS11_LOCUS11010">
    <property type="protein sequence ID" value="CAJ1942767.1"/>
    <property type="gene ID" value="gene-AYBTSS11_LOCUS11010"/>
</dbReference>
<evidence type="ECO:0000313" key="2">
    <source>
        <dbReference type="EMBL" id="CAJ1942767.1"/>
    </source>
</evidence>
<keyword evidence="3" id="KW-1185">Reference proteome</keyword>
<sequence>MGDGICLRSSGGELGPDGFFDIVSTLKAFPEAFQRELENEKIRRERGKPRIGEGSEVA</sequence>
<accession>A0AA86SBX7</accession>
<evidence type="ECO:0000256" key="1">
    <source>
        <dbReference type="SAM" id="MobiDB-lite"/>
    </source>
</evidence>
<name>A0AA86SBX7_9FABA</name>
<reference evidence="2" key="1">
    <citation type="submission" date="2023-10" db="EMBL/GenBank/DDBJ databases">
        <authorList>
            <person name="Domelevo Entfellner J.-B."/>
        </authorList>
    </citation>
    <scope>NUCLEOTIDE SEQUENCE</scope>
</reference>